<feature type="compositionally biased region" description="Basic residues" evidence="1">
    <location>
        <begin position="230"/>
        <end position="241"/>
    </location>
</feature>
<feature type="compositionally biased region" description="Basic and acidic residues" evidence="1">
    <location>
        <begin position="261"/>
        <end position="273"/>
    </location>
</feature>
<dbReference type="AlphaFoldDB" id="A0AAV7M7B3"/>
<feature type="compositionally biased region" description="Polar residues" evidence="1">
    <location>
        <begin position="21"/>
        <end position="37"/>
    </location>
</feature>
<name>A0AAV7M7B3_PLEWA</name>
<protein>
    <submittedName>
        <fullName evidence="2">Uncharacterized protein</fullName>
    </submittedName>
</protein>
<evidence type="ECO:0000256" key="1">
    <source>
        <dbReference type="SAM" id="MobiDB-lite"/>
    </source>
</evidence>
<sequence length="289" mass="31960">MYHPGATQSGRAHPGRPGTSPHPQAQTSCPPCTTGPMSTLRRYHQHHVHPSNSSSYPHGPRTDPTSEGPPQQRKSVPHLSSPELSRQSTDSARQGTVQKQFRSQLSHQPKRYGQQPPYVAAKHRLLRRKVGPPPRARTAPPSRRSRNQRAATSLLLRRRDTAAGSSRKHGPLPQRAHPTYEVEGPIRLPIWPRGKQSSPPNFTAAPRPGLLPQQPPGEPASPESRGARSSGRHPLRLRRGTRIFGLVPAPPEAPRRLPSADAKKSVHCPEWKYRQAPHQKLTPNQPLQG</sequence>
<feature type="compositionally biased region" description="Polar residues" evidence="1">
    <location>
        <begin position="63"/>
        <end position="74"/>
    </location>
</feature>
<keyword evidence="3" id="KW-1185">Reference proteome</keyword>
<comment type="caution">
    <text evidence="2">The sequence shown here is derived from an EMBL/GenBank/DDBJ whole genome shotgun (WGS) entry which is preliminary data.</text>
</comment>
<organism evidence="2 3">
    <name type="scientific">Pleurodeles waltl</name>
    <name type="common">Iberian ribbed newt</name>
    <dbReference type="NCBI Taxonomy" id="8319"/>
    <lineage>
        <taxon>Eukaryota</taxon>
        <taxon>Metazoa</taxon>
        <taxon>Chordata</taxon>
        <taxon>Craniata</taxon>
        <taxon>Vertebrata</taxon>
        <taxon>Euteleostomi</taxon>
        <taxon>Amphibia</taxon>
        <taxon>Batrachia</taxon>
        <taxon>Caudata</taxon>
        <taxon>Salamandroidea</taxon>
        <taxon>Salamandridae</taxon>
        <taxon>Pleurodelinae</taxon>
        <taxon>Pleurodeles</taxon>
    </lineage>
</organism>
<gene>
    <name evidence="2" type="ORF">NDU88_004518</name>
</gene>
<proteinExistence type="predicted"/>
<feature type="compositionally biased region" description="Polar residues" evidence="1">
    <location>
        <begin position="82"/>
        <end position="107"/>
    </location>
</feature>
<reference evidence="2" key="1">
    <citation type="journal article" date="2022" name="bioRxiv">
        <title>Sequencing and chromosome-scale assembly of the giantPleurodeles waltlgenome.</title>
        <authorList>
            <person name="Brown T."/>
            <person name="Elewa A."/>
            <person name="Iarovenko S."/>
            <person name="Subramanian E."/>
            <person name="Araus A.J."/>
            <person name="Petzold A."/>
            <person name="Susuki M."/>
            <person name="Suzuki K.-i.T."/>
            <person name="Hayashi T."/>
            <person name="Toyoda A."/>
            <person name="Oliveira C."/>
            <person name="Osipova E."/>
            <person name="Leigh N.D."/>
            <person name="Simon A."/>
            <person name="Yun M.H."/>
        </authorList>
    </citation>
    <scope>NUCLEOTIDE SEQUENCE</scope>
    <source>
        <strain evidence="2">20211129_DDA</strain>
        <tissue evidence="2">Liver</tissue>
    </source>
</reference>
<feature type="region of interest" description="Disordered" evidence="1">
    <location>
        <begin position="1"/>
        <end position="289"/>
    </location>
</feature>
<feature type="compositionally biased region" description="Polar residues" evidence="1">
    <location>
        <begin position="1"/>
        <end position="10"/>
    </location>
</feature>
<evidence type="ECO:0000313" key="2">
    <source>
        <dbReference type="EMBL" id="KAJ1099417.1"/>
    </source>
</evidence>
<evidence type="ECO:0000313" key="3">
    <source>
        <dbReference type="Proteomes" id="UP001066276"/>
    </source>
</evidence>
<feature type="compositionally biased region" description="Basic residues" evidence="1">
    <location>
        <begin position="121"/>
        <end position="130"/>
    </location>
</feature>
<dbReference type="EMBL" id="JANPWB010000014">
    <property type="protein sequence ID" value="KAJ1099417.1"/>
    <property type="molecule type" value="Genomic_DNA"/>
</dbReference>
<accession>A0AAV7M7B3</accession>
<dbReference type="Proteomes" id="UP001066276">
    <property type="component" value="Chromosome 10"/>
</dbReference>